<protein>
    <recommendedName>
        <fullName evidence="3">SdiA-regulated family protein</fullName>
    </recommendedName>
</protein>
<keyword evidence="2" id="KW-1185">Reference proteome</keyword>
<accession>A0ABY5NPY2</accession>
<evidence type="ECO:0008006" key="3">
    <source>
        <dbReference type="Google" id="ProtNLM"/>
    </source>
</evidence>
<gene>
    <name evidence="1" type="ORF">NPX36_09320</name>
</gene>
<sequence>MKKYILFFGISLLYACSSKSHEHQLKEFFSLDKKHTEISGMIYQEPTQQLWMLQDKGNPPELYVYSVDGAFKHSVFVNNQKNTDWEDLSQDSFGNIYIGNFGNNENKRKDLRILKIDASQLHLKTVDVVQETTFFYEDQTDFPPKKSNLWYDCEAFVTTTDAFYLFTKNRAKGFDGSFFVYKIPNKAGNFKAQKIAVLKTCRNFKSCAITGAAMNKDGNQIALLTHDKVLLIPFENDASFNQENITIKELGHYSQKEAITFKNNQELFVADEKEKGKDGGKVFALQVN</sequence>
<name>A0ABY5NPY2_9FLAO</name>
<reference evidence="1 2" key="1">
    <citation type="submission" date="2022-08" db="EMBL/GenBank/DDBJ databases">
        <title>Myroides zhujiangensis sp. nov., a novel bacterium isolated from sediment in the Pearl River Estuary.</title>
        <authorList>
            <person name="Cui L."/>
        </authorList>
    </citation>
    <scope>NUCLEOTIDE SEQUENCE [LARGE SCALE GENOMIC DNA]</scope>
    <source>
        <strain evidence="1 2">SCSIO 72103</strain>
    </source>
</reference>
<evidence type="ECO:0000313" key="1">
    <source>
        <dbReference type="EMBL" id="UUV20554.1"/>
    </source>
</evidence>
<evidence type="ECO:0000313" key="2">
    <source>
        <dbReference type="Proteomes" id="UP001317001"/>
    </source>
</evidence>
<dbReference type="PROSITE" id="PS51257">
    <property type="entry name" value="PROKAR_LIPOPROTEIN"/>
    <property type="match status" value="1"/>
</dbReference>
<organism evidence="1 2">
    <name type="scientific">Paenimyroides aestuarii</name>
    <dbReference type="NCBI Taxonomy" id="2968490"/>
    <lineage>
        <taxon>Bacteria</taxon>
        <taxon>Pseudomonadati</taxon>
        <taxon>Bacteroidota</taxon>
        <taxon>Flavobacteriia</taxon>
        <taxon>Flavobacteriales</taxon>
        <taxon>Flavobacteriaceae</taxon>
        <taxon>Paenimyroides</taxon>
    </lineage>
</organism>
<dbReference type="RefSeq" id="WP_257498456.1">
    <property type="nucleotide sequence ID" value="NZ_CP102382.1"/>
</dbReference>
<dbReference type="EMBL" id="CP102382">
    <property type="protein sequence ID" value="UUV20554.1"/>
    <property type="molecule type" value="Genomic_DNA"/>
</dbReference>
<proteinExistence type="predicted"/>
<dbReference type="Proteomes" id="UP001317001">
    <property type="component" value="Chromosome"/>
</dbReference>